<sequence>MSEESAKVALKLSGHVTGTRVLEQRNGHDIVEISYAADGTFDGHQVEALFTYEAEAISADSFVGTGKGILRATGGEGTASVKATGAARREAGATKLVWRVHGAVQSTSPAFADWHGRLIDLTIQVDDDQKITLRGVKWA</sequence>
<comment type="caution">
    <text evidence="1">The sequence shown here is derived from an EMBL/GenBank/DDBJ whole genome shotgun (WGS) entry which is preliminary data.</text>
</comment>
<reference evidence="1" key="1">
    <citation type="submission" date="2022-08" db="EMBL/GenBank/DDBJ databases">
        <authorList>
            <person name="Somphong A."/>
            <person name="Phongsopitanun W."/>
        </authorList>
    </citation>
    <scope>NUCLEOTIDE SEQUENCE</scope>
    <source>
        <strain evidence="1">LP05-1</strain>
    </source>
</reference>
<evidence type="ECO:0000313" key="2">
    <source>
        <dbReference type="Proteomes" id="UP001431313"/>
    </source>
</evidence>
<keyword evidence="2" id="KW-1185">Reference proteome</keyword>
<organism evidence="1 2">
    <name type="scientific">Streptomyces pyxinae</name>
    <dbReference type="NCBI Taxonomy" id="2970734"/>
    <lineage>
        <taxon>Bacteria</taxon>
        <taxon>Bacillati</taxon>
        <taxon>Actinomycetota</taxon>
        <taxon>Actinomycetes</taxon>
        <taxon>Kitasatosporales</taxon>
        <taxon>Streptomycetaceae</taxon>
        <taxon>Streptomyces</taxon>
    </lineage>
</organism>
<dbReference type="EMBL" id="JANUGQ010000005">
    <property type="protein sequence ID" value="MCS0635780.1"/>
    <property type="molecule type" value="Genomic_DNA"/>
</dbReference>
<proteinExistence type="predicted"/>
<evidence type="ECO:0000313" key="1">
    <source>
        <dbReference type="EMBL" id="MCS0635780.1"/>
    </source>
</evidence>
<dbReference type="Proteomes" id="UP001431313">
    <property type="component" value="Unassembled WGS sequence"/>
</dbReference>
<dbReference type="RefSeq" id="WP_258786666.1">
    <property type="nucleotide sequence ID" value="NZ_JANUGQ010000005.1"/>
</dbReference>
<gene>
    <name evidence="1" type="ORF">NX801_08900</name>
</gene>
<accession>A0ABT2CEF4</accession>
<protein>
    <submittedName>
        <fullName evidence="1">Uncharacterized protein</fullName>
    </submittedName>
</protein>
<name>A0ABT2CEF4_9ACTN</name>